<evidence type="ECO:0000256" key="3">
    <source>
        <dbReference type="ARBA" id="ARBA00022692"/>
    </source>
</evidence>
<protein>
    <submittedName>
        <fullName evidence="8">OFA family MFS transporter</fullName>
    </submittedName>
</protein>
<dbReference type="SUPFAM" id="SSF103473">
    <property type="entry name" value="MFS general substrate transporter"/>
    <property type="match status" value="1"/>
</dbReference>
<dbReference type="RefSeq" id="WP_347326638.1">
    <property type="nucleotide sequence ID" value="NZ_JBCGUH010000014.1"/>
</dbReference>
<dbReference type="Gene3D" id="1.20.1250.20">
    <property type="entry name" value="MFS general substrate transporter like domains"/>
    <property type="match status" value="2"/>
</dbReference>
<evidence type="ECO:0000256" key="5">
    <source>
        <dbReference type="ARBA" id="ARBA00023136"/>
    </source>
</evidence>
<feature type="transmembrane region" description="Helical" evidence="6">
    <location>
        <begin position="381"/>
        <end position="403"/>
    </location>
</feature>
<comment type="subcellular location">
    <subcellularLocation>
        <location evidence="1">Cell membrane</location>
        <topology evidence="1">Multi-pass membrane protein</topology>
    </subcellularLocation>
</comment>
<dbReference type="InterPro" id="IPR011701">
    <property type="entry name" value="MFS"/>
</dbReference>
<evidence type="ECO:0000256" key="1">
    <source>
        <dbReference type="ARBA" id="ARBA00004651"/>
    </source>
</evidence>
<feature type="transmembrane region" description="Helical" evidence="6">
    <location>
        <begin position="289"/>
        <end position="310"/>
    </location>
</feature>
<keyword evidence="4 6" id="KW-1133">Transmembrane helix</keyword>
<feature type="domain" description="Major facilitator superfamily (MFS) profile" evidence="7">
    <location>
        <begin position="21"/>
        <end position="432"/>
    </location>
</feature>
<dbReference type="Pfam" id="PF07690">
    <property type="entry name" value="MFS_1"/>
    <property type="match status" value="1"/>
</dbReference>
<dbReference type="CDD" id="cd17353">
    <property type="entry name" value="MFS_OFA_like"/>
    <property type="match status" value="1"/>
</dbReference>
<evidence type="ECO:0000313" key="9">
    <source>
        <dbReference type="Proteomes" id="UP001597233"/>
    </source>
</evidence>
<evidence type="ECO:0000256" key="4">
    <source>
        <dbReference type="ARBA" id="ARBA00022989"/>
    </source>
</evidence>
<evidence type="ECO:0000256" key="6">
    <source>
        <dbReference type="SAM" id="Phobius"/>
    </source>
</evidence>
<dbReference type="PANTHER" id="PTHR11360">
    <property type="entry name" value="MONOCARBOXYLATE TRANSPORTER"/>
    <property type="match status" value="1"/>
</dbReference>
<keyword evidence="2" id="KW-0813">Transport</keyword>
<feature type="transmembrane region" description="Helical" evidence="6">
    <location>
        <begin position="146"/>
        <end position="166"/>
    </location>
</feature>
<feature type="transmembrane region" description="Helical" evidence="6">
    <location>
        <begin position="90"/>
        <end position="108"/>
    </location>
</feature>
<keyword evidence="3 6" id="KW-0812">Transmembrane</keyword>
<feature type="transmembrane region" description="Helical" evidence="6">
    <location>
        <begin position="172"/>
        <end position="193"/>
    </location>
</feature>
<feature type="transmembrane region" description="Helical" evidence="6">
    <location>
        <begin position="20"/>
        <end position="43"/>
    </location>
</feature>
<dbReference type="Proteomes" id="UP001597233">
    <property type="component" value="Unassembled WGS sequence"/>
</dbReference>
<dbReference type="EMBL" id="JBHUEH010000011">
    <property type="protein sequence ID" value="MFD1885242.1"/>
    <property type="molecule type" value="Genomic_DNA"/>
</dbReference>
<comment type="caution">
    <text evidence="8">The sequence shown here is derived from an EMBL/GenBank/DDBJ whole genome shotgun (WGS) entry which is preliminary data.</text>
</comment>
<sequence>MKTLSAHTSTTRSGAEAPAVNRWLIVLGTIIVQMGLGTIYTWSLFNQPLVDKFGWQLSSVAITFSITSFALAFATLFSGKLQEKWGIRRLIGTAGIVLGLGLMMSSQVSSLPLLYLLAGVVVGFADGTAYMTSLSNLIKWFPERKGLISGISVGAYGTGSLLFKYINGSLIGSVGVSMAFLYWGVIVLLMIVVGSRLIKEAVVSEAPAMNTAKVNTSATEAALNGTDQPARNGAAPTTAAIVHNYTVKQMLKTKQAYLLFIMFFTACMSGLYLIGIVKDIGVQLAGLDLATAANAVAMIAIFNTVGRIILGALSDKVGRLKVLCGTFLVTAIAVAVLSFVPLTFGIFFAAVAAIAFCFGGNITVFPAIVSDFFGLKNHGKNYGVIYQGFGIGALAGAFIAAWMGGFKPTFIVIGILCLISFLIAMMIKPPVYGEREQQANEATPAKWKANPHTVR</sequence>
<dbReference type="InterPro" id="IPR036259">
    <property type="entry name" value="MFS_trans_sf"/>
</dbReference>
<feature type="transmembrane region" description="Helical" evidence="6">
    <location>
        <begin position="55"/>
        <end position="78"/>
    </location>
</feature>
<evidence type="ECO:0000256" key="2">
    <source>
        <dbReference type="ARBA" id="ARBA00022448"/>
    </source>
</evidence>
<keyword evidence="9" id="KW-1185">Reference proteome</keyword>
<reference evidence="9" key="1">
    <citation type="journal article" date="2019" name="Int. J. Syst. Evol. Microbiol.">
        <title>The Global Catalogue of Microorganisms (GCM) 10K type strain sequencing project: providing services to taxonomists for standard genome sequencing and annotation.</title>
        <authorList>
            <consortium name="The Broad Institute Genomics Platform"/>
            <consortium name="The Broad Institute Genome Sequencing Center for Infectious Disease"/>
            <person name="Wu L."/>
            <person name="Ma J."/>
        </authorList>
    </citation>
    <scope>NUCLEOTIDE SEQUENCE [LARGE SCALE GENOMIC DNA]</scope>
    <source>
        <strain evidence="9">CCUG 54950</strain>
    </source>
</reference>
<gene>
    <name evidence="8" type="ORF">ACFSC9_06845</name>
</gene>
<evidence type="ECO:0000313" key="8">
    <source>
        <dbReference type="EMBL" id="MFD1885242.1"/>
    </source>
</evidence>
<feature type="transmembrane region" description="Helical" evidence="6">
    <location>
        <begin position="322"/>
        <end position="340"/>
    </location>
</feature>
<name>A0ABW4RGF4_9BACL</name>
<feature type="transmembrane region" description="Helical" evidence="6">
    <location>
        <begin position="409"/>
        <end position="427"/>
    </location>
</feature>
<accession>A0ABW4RGF4</accession>
<proteinExistence type="predicted"/>
<dbReference type="PROSITE" id="PS50850">
    <property type="entry name" value="MFS"/>
    <property type="match status" value="1"/>
</dbReference>
<dbReference type="PANTHER" id="PTHR11360:SF317">
    <property type="entry name" value="MAJOR FACILITATOR SUPERFAMILY (MFS) PROFILE DOMAIN-CONTAINING PROTEIN-RELATED"/>
    <property type="match status" value="1"/>
</dbReference>
<feature type="transmembrane region" description="Helical" evidence="6">
    <location>
        <begin position="346"/>
        <end position="369"/>
    </location>
</feature>
<dbReference type="InterPro" id="IPR050327">
    <property type="entry name" value="Proton-linked_MCT"/>
</dbReference>
<keyword evidence="5 6" id="KW-0472">Membrane</keyword>
<evidence type="ECO:0000259" key="7">
    <source>
        <dbReference type="PROSITE" id="PS50850"/>
    </source>
</evidence>
<feature type="transmembrane region" description="Helical" evidence="6">
    <location>
        <begin position="114"/>
        <end position="134"/>
    </location>
</feature>
<feature type="transmembrane region" description="Helical" evidence="6">
    <location>
        <begin position="256"/>
        <end position="277"/>
    </location>
</feature>
<organism evidence="8 9">
    <name type="scientific">Paenibacillus wenxiniae</name>
    <dbReference type="NCBI Taxonomy" id="1636843"/>
    <lineage>
        <taxon>Bacteria</taxon>
        <taxon>Bacillati</taxon>
        <taxon>Bacillota</taxon>
        <taxon>Bacilli</taxon>
        <taxon>Bacillales</taxon>
        <taxon>Paenibacillaceae</taxon>
        <taxon>Paenibacillus</taxon>
    </lineage>
</organism>
<dbReference type="InterPro" id="IPR020846">
    <property type="entry name" value="MFS_dom"/>
</dbReference>